<evidence type="ECO:0000313" key="2">
    <source>
        <dbReference type="EMBL" id="MFD0980164.1"/>
    </source>
</evidence>
<evidence type="ECO:0000256" key="1">
    <source>
        <dbReference type="SAM" id="SignalP"/>
    </source>
</evidence>
<evidence type="ECO:0000313" key="3">
    <source>
        <dbReference type="Proteomes" id="UP001597108"/>
    </source>
</evidence>
<accession>A0ABW3IQ95</accession>
<dbReference type="Pfam" id="PF20107">
    <property type="entry name" value="DUF6497"/>
    <property type="match status" value="1"/>
</dbReference>
<dbReference type="EMBL" id="JBHTJT010000012">
    <property type="protein sequence ID" value="MFD0980164.1"/>
    <property type="molecule type" value="Genomic_DNA"/>
</dbReference>
<feature type="chain" id="PRO_5046047037" evidence="1">
    <location>
        <begin position="22"/>
        <end position="131"/>
    </location>
</feature>
<organism evidence="2 3">
    <name type="scientific">Tropicimonas aquimaris</name>
    <dbReference type="NCBI Taxonomy" id="914152"/>
    <lineage>
        <taxon>Bacteria</taxon>
        <taxon>Pseudomonadati</taxon>
        <taxon>Pseudomonadota</taxon>
        <taxon>Alphaproteobacteria</taxon>
        <taxon>Rhodobacterales</taxon>
        <taxon>Roseobacteraceae</taxon>
        <taxon>Tropicimonas</taxon>
    </lineage>
</organism>
<gene>
    <name evidence="2" type="ORF">ACFQ2S_10940</name>
</gene>
<reference evidence="3" key="1">
    <citation type="journal article" date="2019" name="Int. J. Syst. Evol. Microbiol.">
        <title>The Global Catalogue of Microorganisms (GCM) 10K type strain sequencing project: providing services to taxonomists for standard genome sequencing and annotation.</title>
        <authorList>
            <consortium name="The Broad Institute Genomics Platform"/>
            <consortium name="The Broad Institute Genome Sequencing Center for Infectious Disease"/>
            <person name="Wu L."/>
            <person name="Ma J."/>
        </authorList>
    </citation>
    <scope>NUCLEOTIDE SEQUENCE [LARGE SCALE GENOMIC DNA]</scope>
    <source>
        <strain evidence="3">CCUG 60524</strain>
    </source>
</reference>
<protein>
    <submittedName>
        <fullName evidence="2">DUF6497 family protein</fullName>
    </submittedName>
</protein>
<feature type="signal peptide" evidence="1">
    <location>
        <begin position="1"/>
        <end position="21"/>
    </location>
</feature>
<keyword evidence="1" id="KW-0732">Signal</keyword>
<dbReference type="InterPro" id="IPR045467">
    <property type="entry name" value="DUF6497"/>
</dbReference>
<keyword evidence="3" id="KW-1185">Reference proteome</keyword>
<dbReference type="RefSeq" id="WP_386074490.1">
    <property type="nucleotide sequence ID" value="NZ_JBHTJT010000012.1"/>
</dbReference>
<comment type="caution">
    <text evidence="2">The sequence shown here is derived from an EMBL/GenBank/DDBJ whole genome shotgun (WGS) entry which is preliminary data.</text>
</comment>
<sequence length="131" mass="13904">MMDLRGAALAAAILLGGQAAAAQEVTLPSGLVVSFHDRIVEVQSDGETWLTLRYISPRIGAEDGEVGYDEISADLDALCETQGRAEAAEAGAVQQVNITLMDRAIERGTFDPEATMFIGAYLLADTGCVWQ</sequence>
<proteinExistence type="predicted"/>
<name>A0ABW3IQ95_9RHOB</name>
<dbReference type="Proteomes" id="UP001597108">
    <property type="component" value="Unassembled WGS sequence"/>
</dbReference>